<dbReference type="SUPFAM" id="SSF57716">
    <property type="entry name" value="Glucocorticoid receptor-like (DNA-binding domain)"/>
    <property type="match status" value="1"/>
</dbReference>
<feature type="compositionally biased region" description="Basic and acidic residues" evidence="6">
    <location>
        <begin position="962"/>
        <end position="971"/>
    </location>
</feature>
<evidence type="ECO:0000256" key="4">
    <source>
        <dbReference type="ARBA" id="ARBA00022833"/>
    </source>
</evidence>
<feature type="compositionally biased region" description="Basic and acidic residues" evidence="6">
    <location>
        <begin position="1263"/>
        <end position="1274"/>
    </location>
</feature>
<evidence type="ECO:0000256" key="5">
    <source>
        <dbReference type="PROSITE-ProRule" id="PRU01263"/>
    </source>
</evidence>
<dbReference type="SMART" id="SM00355">
    <property type="entry name" value="ZnF_C2H2"/>
    <property type="match status" value="4"/>
</dbReference>
<dbReference type="Gene3D" id="3.30.160.60">
    <property type="entry name" value="Classic Zinc Finger"/>
    <property type="match status" value="1"/>
</dbReference>
<feature type="compositionally biased region" description="Acidic residues" evidence="6">
    <location>
        <begin position="662"/>
        <end position="672"/>
    </location>
</feature>
<feature type="binding site" evidence="5">
    <location>
        <position position="21"/>
    </location>
    <ligand>
        <name>Zn(2+)</name>
        <dbReference type="ChEBI" id="CHEBI:29105"/>
    </ligand>
</feature>
<dbReference type="PROSITE" id="PS51915">
    <property type="entry name" value="ZAD"/>
    <property type="match status" value="1"/>
</dbReference>
<feature type="compositionally biased region" description="Acidic residues" evidence="6">
    <location>
        <begin position="1376"/>
        <end position="1385"/>
    </location>
</feature>
<feature type="non-terminal residue" evidence="8">
    <location>
        <position position="1"/>
    </location>
</feature>
<feature type="region of interest" description="Disordered" evidence="6">
    <location>
        <begin position="660"/>
        <end position="812"/>
    </location>
</feature>
<organism evidence="8">
    <name type="scientific">Corethrella appendiculata</name>
    <dbReference type="NCBI Taxonomy" id="1370023"/>
    <lineage>
        <taxon>Eukaryota</taxon>
        <taxon>Metazoa</taxon>
        <taxon>Ecdysozoa</taxon>
        <taxon>Arthropoda</taxon>
        <taxon>Hexapoda</taxon>
        <taxon>Insecta</taxon>
        <taxon>Pterygota</taxon>
        <taxon>Neoptera</taxon>
        <taxon>Endopterygota</taxon>
        <taxon>Diptera</taxon>
        <taxon>Nematocera</taxon>
        <taxon>Culicoidea</taxon>
        <taxon>Chaoboridae</taxon>
        <taxon>Corethrella</taxon>
    </lineage>
</organism>
<dbReference type="PROSITE" id="PS00028">
    <property type="entry name" value="ZINC_FINGER_C2H2_1"/>
    <property type="match status" value="1"/>
</dbReference>
<evidence type="ECO:0000256" key="3">
    <source>
        <dbReference type="ARBA" id="ARBA00022771"/>
    </source>
</evidence>
<feature type="compositionally biased region" description="Polar residues" evidence="6">
    <location>
        <begin position="982"/>
        <end position="991"/>
    </location>
</feature>
<feature type="compositionally biased region" description="Basic and acidic residues" evidence="6">
    <location>
        <begin position="1087"/>
        <end position="1104"/>
    </location>
</feature>
<feature type="compositionally biased region" description="Basic residues" evidence="6">
    <location>
        <begin position="897"/>
        <end position="915"/>
    </location>
</feature>
<keyword evidence="2" id="KW-0677">Repeat</keyword>
<evidence type="ECO:0000256" key="6">
    <source>
        <dbReference type="SAM" id="MobiDB-lite"/>
    </source>
</evidence>
<feature type="binding site" evidence="5">
    <location>
        <position position="73"/>
    </location>
    <ligand>
        <name>Zn(2+)</name>
        <dbReference type="ChEBI" id="CHEBI:29105"/>
    </ligand>
</feature>
<feature type="compositionally biased region" description="Polar residues" evidence="6">
    <location>
        <begin position="719"/>
        <end position="735"/>
    </location>
</feature>
<feature type="compositionally biased region" description="Acidic residues" evidence="6">
    <location>
        <begin position="1294"/>
        <end position="1323"/>
    </location>
</feature>
<feature type="compositionally biased region" description="Basic residues" evidence="6">
    <location>
        <begin position="558"/>
        <end position="568"/>
    </location>
</feature>
<feature type="compositionally biased region" description="Low complexity" evidence="6">
    <location>
        <begin position="919"/>
        <end position="930"/>
    </location>
</feature>
<feature type="region of interest" description="Disordered" evidence="6">
    <location>
        <begin position="1082"/>
        <end position="1399"/>
    </location>
</feature>
<dbReference type="GO" id="GO:0005634">
    <property type="term" value="C:nucleus"/>
    <property type="evidence" value="ECO:0007669"/>
    <property type="project" value="InterPro"/>
</dbReference>
<feature type="region of interest" description="Disordered" evidence="6">
    <location>
        <begin position="235"/>
        <end position="270"/>
    </location>
</feature>
<dbReference type="PANTHER" id="PTHR24379:SF121">
    <property type="entry name" value="C2H2-TYPE DOMAIN-CONTAINING PROTEIN"/>
    <property type="match status" value="1"/>
</dbReference>
<feature type="compositionally biased region" description="Pro residues" evidence="6">
    <location>
        <begin position="461"/>
        <end position="471"/>
    </location>
</feature>
<reference evidence="8" key="1">
    <citation type="journal article" date="2014" name="Insect Biochem. Mol. Biol.">
        <title>An insight into the sialome of the frog biting fly, Corethrella appendiculata.</title>
        <authorList>
            <person name="Ribeiro J.M.C."/>
            <person name="Chagas A.C."/>
            <person name="Pham V.M."/>
            <person name="Lounibos L.P."/>
            <person name="Calvo E."/>
        </authorList>
    </citation>
    <scope>NUCLEOTIDE SEQUENCE</scope>
    <source>
        <tissue evidence="8">Salivary glands</tissue>
    </source>
</reference>
<feature type="compositionally biased region" description="Polar residues" evidence="6">
    <location>
        <begin position="1114"/>
        <end position="1125"/>
    </location>
</feature>
<feature type="region of interest" description="Disordered" evidence="6">
    <location>
        <begin position="1439"/>
        <end position="1463"/>
    </location>
</feature>
<dbReference type="InterPro" id="IPR012934">
    <property type="entry name" value="Znf_AD"/>
</dbReference>
<feature type="compositionally biased region" description="Low complexity" evidence="6">
    <location>
        <begin position="939"/>
        <end position="950"/>
    </location>
</feature>
<feature type="region of interest" description="Disordered" evidence="6">
    <location>
        <begin position="146"/>
        <end position="219"/>
    </location>
</feature>
<feature type="compositionally biased region" description="Acidic residues" evidence="6">
    <location>
        <begin position="600"/>
        <end position="612"/>
    </location>
</feature>
<evidence type="ECO:0000313" key="8">
    <source>
        <dbReference type="EMBL" id="JAB55912.1"/>
    </source>
</evidence>
<protein>
    <submittedName>
        <fullName evidence="8">Putative myb domain-containing protein</fullName>
    </submittedName>
</protein>
<proteinExistence type="evidence at transcript level"/>
<feature type="compositionally biased region" description="Basic and acidic residues" evidence="6">
    <location>
        <begin position="754"/>
        <end position="767"/>
    </location>
</feature>
<evidence type="ECO:0000259" key="7">
    <source>
        <dbReference type="PROSITE" id="PS51915"/>
    </source>
</evidence>
<feature type="compositionally biased region" description="Acidic residues" evidence="6">
    <location>
        <begin position="1336"/>
        <end position="1351"/>
    </location>
</feature>
<feature type="compositionally biased region" description="Polar residues" evidence="6">
    <location>
        <begin position="488"/>
        <end position="499"/>
    </location>
</feature>
<dbReference type="Pfam" id="PF07776">
    <property type="entry name" value="zf-AD"/>
    <property type="match status" value="1"/>
</dbReference>
<feature type="binding site" evidence="5">
    <location>
        <position position="24"/>
    </location>
    <ligand>
        <name>Zn(2+)</name>
        <dbReference type="ChEBI" id="CHEBI:29105"/>
    </ligand>
</feature>
<feature type="compositionally biased region" description="Pro residues" evidence="6">
    <location>
        <begin position="1034"/>
        <end position="1044"/>
    </location>
</feature>
<keyword evidence="1 5" id="KW-0479">Metal-binding</keyword>
<dbReference type="GO" id="GO:0008270">
    <property type="term" value="F:zinc ion binding"/>
    <property type="evidence" value="ECO:0007669"/>
    <property type="project" value="UniProtKB-UniRule"/>
</dbReference>
<evidence type="ECO:0000256" key="2">
    <source>
        <dbReference type="ARBA" id="ARBA00022737"/>
    </source>
</evidence>
<feature type="binding site" evidence="5">
    <location>
        <position position="76"/>
    </location>
    <ligand>
        <name>Zn(2+)</name>
        <dbReference type="ChEBI" id="CHEBI:29105"/>
    </ligand>
</feature>
<feature type="compositionally biased region" description="Polar residues" evidence="6">
    <location>
        <begin position="510"/>
        <end position="522"/>
    </location>
</feature>
<dbReference type="PANTHER" id="PTHR24379">
    <property type="entry name" value="KRAB AND ZINC FINGER DOMAIN-CONTAINING"/>
    <property type="match status" value="1"/>
</dbReference>
<accession>W4VRA5</accession>
<feature type="region of interest" description="Disordered" evidence="6">
    <location>
        <begin position="558"/>
        <end position="617"/>
    </location>
</feature>
<feature type="compositionally biased region" description="Low complexity" evidence="6">
    <location>
        <begin position="880"/>
        <end position="890"/>
    </location>
</feature>
<name>W4VRA5_9DIPT</name>
<dbReference type="Gene3D" id="3.40.1800.20">
    <property type="match status" value="1"/>
</dbReference>
<keyword evidence="4 5" id="KW-0862">Zinc</keyword>
<feature type="domain" description="ZAD" evidence="7">
    <location>
        <begin position="19"/>
        <end position="100"/>
    </location>
</feature>
<feature type="compositionally biased region" description="Acidic residues" evidence="6">
    <location>
        <begin position="1213"/>
        <end position="1262"/>
    </location>
</feature>
<evidence type="ECO:0000256" key="1">
    <source>
        <dbReference type="ARBA" id="ARBA00022723"/>
    </source>
</evidence>
<keyword evidence="3 5" id="KW-0863">Zinc-finger</keyword>
<feature type="compositionally biased region" description="Basic and acidic residues" evidence="6">
    <location>
        <begin position="235"/>
        <end position="263"/>
    </location>
</feature>
<sequence>IMERFAINILHKQLRDIYKICRLCGMLDGPDKVPILEETLIICDEEEASLATKIRECVGIKVEREDQMPQCVCGLCVDKINDFYEYRLMCKATNMQTRSILRLPLDDYDKKLLEMEEEKLNPTPKIKKQKIESKVEVVKEEIKPVVKRPVGRPQRQAPSVDLPTASKPTATSSKVQPSLKSLQQKYSSSKSTPPPKEPMVQLPSTMKRRSTRQLSDDVKKVEPIDVDVKDEPLLEEKTTLNKREKQRQQAAEKEAAAKSKRSFDTASVSAAATPPPIKKVKLEFACQYCTEEFKTSSQRDVHLTEKHRPEIKRFGCGSCRETFNTLLEYKDHNLWHSLTNTMFKCFKCKKTFDKNLVLVKHVSLNACGKVSRTSRKTVLVPDKRCKKCNKSFSTQNLYEWHGCFMKNRTNCPKCNKFFTKKPILLRHYIINCTAPLPPEVEEKVEPPLADNELPTETMEIPFPPQLDPPVETPALRSGSRNRKKLRSSAGSATPAKSSTPVPPAELEPSASKTAGNTTNPQTINKLLATGEKLKEKPDMESITNLLSSVNEAIVNLNKSKKKKRKKEKCRSPTTIVKQELDIESESNSQGGFADDTFDNRDDDSDDNTENDNDNISLSDINLSNLQSAIVPLVPITIQPEIDIDNLDIDIDNIVVNIKNEPGIEDDDDDDEVLAPTKESQEGSALDSPEQENDVESTCDKSPSKKKSPSKPLILKIKKQSGQLNASVIDEQQQKNASKESAAEITTTDETPDSNEEKNEDTAEKTNETENENQIEKVTPASGTVSATETGQAKKNQAAKKSTSGKLKNPASLIYKKPAFLAVKIKQEKQDSGYERQEMHVAEQLNLANIRIKEEPVDPDEALPAVSEPPTSHEEAEEGTEGTNADAATATPQTQKKSPSKPRAKTSPAKKPHAPPRPKPSTSSSTTTPSTHTAEPENQELSSTESTPTETAQPKEIIAFDGVRIKQEKEDYPTPTIPKVSAAPSTSSATEQNPRKEKKKSSKIKINPFALLQRTQQIKLPVITDVVGNALAPVSVPPEPAPERIPPTISKVSTAPPSVSNPVTNNVQIPIIAQVATISTNAFITPTEKTETSTERESSPEKQTEETTLTEKISNEQLTTTTTESRPSLFIPIPIKEEKLDDGYEKHDQSTVVNESQSNCDELETENPNLENEEQETNEDEQGPELEEELDSPENEVQEEEEEIKQQIENDKNEENEENEEGEKETNADLDEEIEEAEQEEREPQGEELQEEQQQEEEPEQDSNEMKTETQKEEIQQNEADDVENELQPNNVMEQVDDTEMQEEEEDESPHDSNEEEDVEMQEEENQKSEAVGNDNLENELEQAEEEEEEENQPQLDSNIVTAATENHEHQNSNETSDSEMQEETESQQQQVDEIQNTEIMKPENVDNKFDEIMENNDNVSPMEVDQSNELDLNVNSIQDEGGREETNHIDNSTTNTPEDIEPPDELNPVKLIENNIDAFTNDVPPINSNDFANILNELESATSTAAASATVLDENQDSELLGLNTNSQCGALGDDDIDLELEKQLLEENLSVHEKTAVEASGLVESTMTATTTTSTGGLVRRF</sequence>
<feature type="region of interest" description="Disordered" evidence="6">
    <location>
        <begin position="1032"/>
        <end position="1058"/>
    </location>
</feature>
<dbReference type="InterPro" id="IPR013087">
    <property type="entry name" value="Znf_C2H2_type"/>
</dbReference>
<dbReference type="EMBL" id="GANO01003959">
    <property type="protein sequence ID" value="JAB55912.1"/>
    <property type="molecule type" value="mRNA"/>
</dbReference>
<feature type="region of interest" description="Disordered" evidence="6">
    <location>
        <begin position="454"/>
        <end position="522"/>
    </location>
</feature>
<feature type="compositionally biased region" description="Polar residues" evidence="6">
    <location>
        <begin position="1049"/>
        <end position="1058"/>
    </location>
</feature>
<feature type="compositionally biased region" description="Polar residues" evidence="6">
    <location>
        <begin position="166"/>
        <end position="176"/>
    </location>
</feature>
<feature type="compositionally biased region" description="Acidic residues" evidence="6">
    <location>
        <begin position="1160"/>
        <end position="1202"/>
    </location>
</feature>
<feature type="compositionally biased region" description="Basic and acidic residues" evidence="6">
    <location>
        <begin position="1203"/>
        <end position="1212"/>
    </location>
</feature>
<feature type="compositionally biased region" description="Polar residues" evidence="6">
    <location>
        <begin position="780"/>
        <end position="805"/>
    </location>
</feature>
<feature type="compositionally biased region" description="Basic and acidic residues" evidence="6">
    <location>
        <begin position="1134"/>
        <end position="1148"/>
    </location>
</feature>
<feature type="compositionally biased region" description="Polar residues" evidence="6">
    <location>
        <begin position="1149"/>
        <end position="1159"/>
    </location>
</feature>
<feature type="compositionally biased region" description="Low complexity" evidence="6">
    <location>
        <begin position="178"/>
        <end position="191"/>
    </location>
</feature>
<dbReference type="SMART" id="SM00868">
    <property type="entry name" value="zf-AD"/>
    <property type="match status" value="1"/>
</dbReference>
<feature type="region of interest" description="Disordered" evidence="6">
    <location>
        <begin position="849"/>
        <end position="1003"/>
    </location>
</feature>